<evidence type="ECO:0000259" key="4">
    <source>
        <dbReference type="PROSITE" id="PS50801"/>
    </source>
</evidence>
<organism evidence="5 6">
    <name type="scientific">Actinopolyspora biskrensis</name>
    <dbReference type="NCBI Taxonomy" id="1470178"/>
    <lineage>
        <taxon>Bacteria</taxon>
        <taxon>Bacillati</taxon>
        <taxon>Actinomycetota</taxon>
        <taxon>Actinomycetes</taxon>
        <taxon>Actinopolysporales</taxon>
        <taxon>Actinopolysporaceae</taxon>
        <taxon>Actinopolyspora</taxon>
    </lineage>
</organism>
<name>A0A852Z3V2_9ACTN</name>
<dbReference type="SUPFAM" id="SSF52091">
    <property type="entry name" value="SpoIIaa-like"/>
    <property type="match status" value="1"/>
</dbReference>
<reference evidence="5 6" key="1">
    <citation type="submission" date="2020-07" db="EMBL/GenBank/DDBJ databases">
        <title>Genomic Encyclopedia of Type Strains, Phase III (KMG-III): the genomes of soil and plant-associated and newly described type strains.</title>
        <authorList>
            <person name="Whitman W."/>
        </authorList>
    </citation>
    <scope>NUCLEOTIDE SEQUENCE [LARGE SCALE GENOMIC DNA]</scope>
    <source>
        <strain evidence="5 6">CECT 8576</strain>
    </source>
</reference>
<dbReference type="EMBL" id="JACBYW010000008">
    <property type="protein sequence ID" value="NYH80682.1"/>
    <property type="molecule type" value="Genomic_DNA"/>
</dbReference>
<dbReference type="PROSITE" id="PS50801">
    <property type="entry name" value="STAS"/>
    <property type="match status" value="1"/>
</dbReference>
<dbReference type="Proteomes" id="UP000548304">
    <property type="component" value="Unassembled WGS sequence"/>
</dbReference>
<dbReference type="GO" id="GO:0043856">
    <property type="term" value="F:anti-sigma factor antagonist activity"/>
    <property type="evidence" value="ECO:0007669"/>
    <property type="project" value="InterPro"/>
</dbReference>
<accession>A0A852Z3V2</accession>
<gene>
    <name evidence="5" type="ORF">FHR84_004048</name>
</gene>
<evidence type="ECO:0000313" key="5">
    <source>
        <dbReference type="EMBL" id="NYH80682.1"/>
    </source>
</evidence>
<dbReference type="PANTHER" id="PTHR33495:SF2">
    <property type="entry name" value="ANTI-SIGMA FACTOR ANTAGONIST TM_1081-RELATED"/>
    <property type="match status" value="1"/>
</dbReference>
<dbReference type="AlphaFoldDB" id="A0A852Z3V2"/>
<keyword evidence="6" id="KW-1185">Reference proteome</keyword>
<feature type="region of interest" description="Disordered" evidence="3">
    <location>
        <begin position="1"/>
        <end position="33"/>
    </location>
</feature>
<comment type="caution">
    <text evidence="5">The sequence shown here is derived from an EMBL/GenBank/DDBJ whole genome shotgun (WGS) entry which is preliminary data.</text>
</comment>
<dbReference type="InterPro" id="IPR002645">
    <property type="entry name" value="STAS_dom"/>
</dbReference>
<dbReference type="InterPro" id="IPR003658">
    <property type="entry name" value="Anti-sigma_ant"/>
</dbReference>
<dbReference type="PANTHER" id="PTHR33495">
    <property type="entry name" value="ANTI-SIGMA FACTOR ANTAGONIST TM_1081-RELATED-RELATED"/>
    <property type="match status" value="1"/>
</dbReference>
<proteinExistence type="inferred from homology"/>
<sequence>MIISRTGSKAVVDNDTEAAPPQPPTPTRHSWEGELSQGAHRLDPALRMSIQRPAPGIAVIGMDGEIDLSTAPRIAELIRQRLTAAVLHALIIDLHKVSFIDTAGAELLVRAQRRAEQRGIDLHVVPGTGCAKRILKLTGIDVGLNCHDSVDTALAQHRMP</sequence>
<dbReference type="Pfam" id="PF01740">
    <property type="entry name" value="STAS"/>
    <property type="match status" value="1"/>
</dbReference>
<evidence type="ECO:0000256" key="1">
    <source>
        <dbReference type="ARBA" id="ARBA00009013"/>
    </source>
</evidence>
<evidence type="ECO:0000256" key="2">
    <source>
        <dbReference type="RuleBase" id="RU003749"/>
    </source>
</evidence>
<feature type="domain" description="STAS" evidence="4">
    <location>
        <begin position="55"/>
        <end position="157"/>
    </location>
</feature>
<protein>
    <recommendedName>
        <fullName evidence="2">Anti-sigma factor antagonist</fullName>
    </recommendedName>
</protein>
<evidence type="ECO:0000313" key="6">
    <source>
        <dbReference type="Proteomes" id="UP000548304"/>
    </source>
</evidence>
<dbReference type="RefSeq" id="WP_343075342.1">
    <property type="nucleotide sequence ID" value="NZ_JACBYW010000008.1"/>
</dbReference>
<dbReference type="Gene3D" id="3.30.750.24">
    <property type="entry name" value="STAS domain"/>
    <property type="match status" value="1"/>
</dbReference>
<dbReference type="InterPro" id="IPR036513">
    <property type="entry name" value="STAS_dom_sf"/>
</dbReference>
<dbReference type="CDD" id="cd07043">
    <property type="entry name" value="STAS_anti-anti-sigma_factors"/>
    <property type="match status" value="1"/>
</dbReference>
<comment type="similarity">
    <text evidence="1 2">Belongs to the anti-sigma-factor antagonist family.</text>
</comment>
<evidence type="ECO:0000256" key="3">
    <source>
        <dbReference type="SAM" id="MobiDB-lite"/>
    </source>
</evidence>
<dbReference type="NCBIfam" id="TIGR00377">
    <property type="entry name" value="ant_ant_sig"/>
    <property type="match status" value="1"/>
</dbReference>